<accession>A0A239ACL3</accession>
<gene>
    <name evidence="1" type="ORF">SAMN06269173_111111</name>
</gene>
<name>A0A239ACL3_9BACT</name>
<proteinExistence type="predicted"/>
<protein>
    <submittedName>
        <fullName evidence="1">Uncharacterized protein</fullName>
    </submittedName>
</protein>
<evidence type="ECO:0000313" key="1">
    <source>
        <dbReference type="EMBL" id="SNR92623.1"/>
    </source>
</evidence>
<keyword evidence="2" id="KW-1185">Reference proteome</keyword>
<reference evidence="2" key="1">
    <citation type="submission" date="2017-06" db="EMBL/GenBank/DDBJ databases">
        <authorList>
            <person name="Varghese N."/>
            <person name="Submissions S."/>
        </authorList>
    </citation>
    <scope>NUCLEOTIDE SEQUENCE [LARGE SCALE GENOMIC DNA]</scope>
    <source>
        <strain evidence="2">DSM 28041</strain>
    </source>
</reference>
<dbReference type="EMBL" id="FZNS01000011">
    <property type="protein sequence ID" value="SNR92623.1"/>
    <property type="molecule type" value="Genomic_DNA"/>
</dbReference>
<dbReference type="Proteomes" id="UP000198310">
    <property type="component" value="Unassembled WGS sequence"/>
</dbReference>
<sequence length="185" mass="20908">MQQYPSILFADCLLFAIPSLRERRATLRQPKGAKGKSKMLVPNPEHPLVHVRLWLRKNALSFKARKELLASLKPGDLVVDLPTPDRVGTVYCTVAVAGKDVREFKTSLTTCFRNWDSEGQCFRAEWPKAEQRNTTLATMREVLNLIVADILESRPKSLSAALVLQRYQELPSSIRPIEGEVRPAK</sequence>
<organism evidence="1 2">
    <name type="scientific">Hymenobacter mucosus</name>
    <dbReference type="NCBI Taxonomy" id="1411120"/>
    <lineage>
        <taxon>Bacteria</taxon>
        <taxon>Pseudomonadati</taxon>
        <taxon>Bacteroidota</taxon>
        <taxon>Cytophagia</taxon>
        <taxon>Cytophagales</taxon>
        <taxon>Hymenobacteraceae</taxon>
        <taxon>Hymenobacter</taxon>
    </lineage>
</organism>
<evidence type="ECO:0000313" key="2">
    <source>
        <dbReference type="Proteomes" id="UP000198310"/>
    </source>
</evidence>
<dbReference type="AlphaFoldDB" id="A0A239ACL3"/>